<dbReference type="HOGENOM" id="CLU_094876_1_0_4"/>
<keyword evidence="3" id="KW-1185">Reference proteome</keyword>
<dbReference type="CDD" id="cd03454">
    <property type="entry name" value="YdeM"/>
    <property type="match status" value="1"/>
</dbReference>
<evidence type="ECO:0000259" key="1">
    <source>
        <dbReference type="Pfam" id="PF01575"/>
    </source>
</evidence>
<dbReference type="InterPro" id="IPR002539">
    <property type="entry name" value="MaoC-like_dom"/>
</dbReference>
<dbReference type="Gene3D" id="3.10.129.10">
    <property type="entry name" value="Hotdog Thioesterase"/>
    <property type="match status" value="1"/>
</dbReference>
<dbReference type="AlphaFoldDB" id="A0A0A1F603"/>
<gene>
    <name evidence="2" type="ORF">LT85_0060</name>
</gene>
<reference evidence="3" key="1">
    <citation type="journal article" date="2014" name="Soil Biol. Biochem.">
        <title>Structure and function of bacterial communities in ageing soils: Insights from the Mendocino ecological staircase.</title>
        <authorList>
            <person name="Uroz S."/>
            <person name="Tech J.J."/>
            <person name="Sawaya N.A."/>
            <person name="Frey-Klett P."/>
            <person name="Leveau J.H.J."/>
        </authorList>
    </citation>
    <scope>NUCLEOTIDE SEQUENCE [LARGE SCALE GENOMIC DNA]</scope>
    <source>
        <strain evidence="3">Cal35</strain>
    </source>
</reference>
<dbReference type="InterPro" id="IPR029069">
    <property type="entry name" value="HotDog_dom_sf"/>
</dbReference>
<accession>A0A0A1F603</accession>
<protein>
    <submittedName>
        <fullName evidence="2">Acyl dehydratase</fullName>
    </submittedName>
</protein>
<dbReference type="Pfam" id="PF01575">
    <property type="entry name" value="MaoC_dehydratas"/>
    <property type="match status" value="1"/>
</dbReference>
<dbReference type="InterPro" id="IPR052342">
    <property type="entry name" value="MCH/BMMD"/>
</dbReference>
<dbReference type="Proteomes" id="UP000030302">
    <property type="component" value="Chromosome"/>
</dbReference>
<dbReference type="PANTHER" id="PTHR43664">
    <property type="entry name" value="MONOAMINE OXIDASE-RELATED"/>
    <property type="match status" value="1"/>
</dbReference>
<proteinExistence type="predicted"/>
<organism evidence="2 3">
    <name type="scientific">Collimonas arenae</name>
    <dbReference type="NCBI Taxonomy" id="279058"/>
    <lineage>
        <taxon>Bacteria</taxon>
        <taxon>Pseudomonadati</taxon>
        <taxon>Pseudomonadota</taxon>
        <taxon>Betaproteobacteria</taxon>
        <taxon>Burkholderiales</taxon>
        <taxon>Oxalobacteraceae</taxon>
        <taxon>Collimonas</taxon>
    </lineage>
</organism>
<dbReference type="PANTHER" id="PTHR43664:SF1">
    <property type="entry name" value="BETA-METHYLMALYL-COA DEHYDRATASE"/>
    <property type="match status" value="1"/>
</dbReference>
<dbReference type="STRING" id="279058.LT85_0060"/>
<evidence type="ECO:0000313" key="3">
    <source>
        <dbReference type="Proteomes" id="UP000030302"/>
    </source>
</evidence>
<feature type="domain" description="MaoC-like" evidence="1">
    <location>
        <begin position="2"/>
        <end position="54"/>
    </location>
</feature>
<evidence type="ECO:0000313" key="2">
    <source>
        <dbReference type="EMBL" id="AIY39220.1"/>
    </source>
</evidence>
<name>A0A0A1F603_9BURK</name>
<dbReference type="KEGG" id="care:LT85_0060"/>
<dbReference type="SUPFAM" id="SSF54637">
    <property type="entry name" value="Thioesterase/thiol ester dehydrase-isomerase"/>
    <property type="match status" value="1"/>
</dbReference>
<dbReference type="EMBL" id="CP009962">
    <property type="protein sequence ID" value="AIY39220.1"/>
    <property type="molecule type" value="Genomic_DNA"/>
</dbReference>
<sequence length="127" mass="13864">MDEQQILAFAQQFDPQPFHLSDAAAKNTLFGGLAASGWHTAAITMRLLVTSGVLLQGGIIGSGGELSWPMPTRASDILHVESEVLEITPSRSRPDRGMVKLRSETRNQHGDIVQLFVAKLVVSRRTQ</sequence>